<sequence>MAMELLVVELIDKGEDGGAALLDRLNALAASVASQNGAASEEPLWSWRLSEEGCRLSCMANLPRFRLGEHGALLYDGAASVLSDYIVDRHEGDLIRHIIRKNYRYSREEELAVERCCGLVLSGEQWSPGEDGPSPTAGRSQRSGRIAAELRAYIEENSSLHLQGYVTFRLHGYWQELREAAEYAVEEYVMDKQYQEFISLLKYYVASQPSRRGLVHVLHEPERGIRLLDERCEPLDMRSEEKALSELVDAELNMEDMVLSSLIAASPASIRIHTSDPEHQVVRTIRSIFDSRIGICEGCPDCAGQRREGLGGGEP</sequence>
<dbReference type="OrthoDB" id="2986513at2"/>
<protein>
    <recommendedName>
        <fullName evidence="3">Sporulation protein YtxC</fullName>
    </recommendedName>
</protein>
<comment type="caution">
    <text evidence="1">The sequence shown here is derived from an EMBL/GenBank/DDBJ whole genome shotgun (WGS) entry which is preliminary data.</text>
</comment>
<dbReference type="EMBL" id="NFEZ01000003">
    <property type="protein sequence ID" value="PLT47198.1"/>
    <property type="molecule type" value="Genomic_DNA"/>
</dbReference>
<evidence type="ECO:0000313" key="1">
    <source>
        <dbReference type="EMBL" id="PLT47198.1"/>
    </source>
</evidence>
<evidence type="ECO:0008006" key="3">
    <source>
        <dbReference type="Google" id="ProtNLM"/>
    </source>
</evidence>
<dbReference type="InterPro" id="IPR014199">
    <property type="entry name" value="Spore_YtxC"/>
</dbReference>
<evidence type="ECO:0000313" key="2">
    <source>
        <dbReference type="Proteomes" id="UP000234789"/>
    </source>
</evidence>
<keyword evidence="2" id="KW-1185">Reference proteome</keyword>
<proteinExistence type="predicted"/>
<gene>
    <name evidence="1" type="ORF">B8V81_1422</name>
</gene>
<dbReference type="Pfam" id="PF08812">
    <property type="entry name" value="YtxC"/>
    <property type="match status" value="1"/>
</dbReference>
<dbReference type="Proteomes" id="UP000234789">
    <property type="component" value="Unassembled WGS sequence"/>
</dbReference>
<reference evidence="1 2" key="1">
    <citation type="submission" date="2017-05" db="EMBL/GenBank/DDBJ databases">
        <title>Functional genome analysis of Paenibacillus pasadenensis strain R16: insights on endophytic life style and antifungal activity.</title>
        <authorList>
            <person name="Passera A."/>
            <person name="Marcolungo L."/>
            <person name="Casati P."/>
            <person name="Brasca M."/>
            <person name="Quaglino F."/>
            <person name="Delledonne M."/>
        </authorList>
    </citation>
    <scope>NUCLEOTIDE SEQUENCE [LARGE SCALE GENOMIC DNA]</scope>
    <source>
        <strain evidence="1 2">R16</strain>
    </source>
</reference>
<organism evidence="1 2">
    <name type="scientific">Paenibacillus pasadenensis</name>
    <dbReference type="NCBI Taxonomy" id="217090"/>
    <lineage>
        <taxon>Bacteria</taxon>
        <taxon>Bacillati</taxon>
        <taxon>Bacillota</taxon>
        <taxon>Bacilli</taxon>
        <taxon>Bacillales</taxon>
        <taxon>Paenibacillaceae</taxon>
        <taxon>Paenibacillus</taxon>
    </lineage>
</organism>
<dbReference type="RefSeq" id="WP_052333319.1">
    <property type="nucleotide sequence ID" value="NZ_BIMM01000055.1"/>
</dbReference>
<dbReference type="AlphaFoldDB" id="A0A2N5NA62"/>
<accession>A0A2N5NA62</accession>
<name>A0A2N5NA62_9BACL</name>